<name>A0A364JTX1_9HYPH</name>
<comment type="caution">
    <text evidence="3">The sequence shown here is derived from an EMBL/GenBank/DDBJ whole genome shotgun (WGS) entry which is preliminary data.</text>
</comment>
<dbReference type="RefSeq" id="WP_111575795.1">
    <property type="nucleotide sequence ID" value="NZ_JBHEEY010000006.1"/>
</dbReference>
<reference evidence="3 4" key="1">
    <citation type="submission" date="2018-06" db="EMBL/GenBank/DDBJ databases">
        <title>Genomic Encyclopedia of Type Strains, Phase IV (KMG-IV): sequencing the most valuable type-strain genomes for metagenomic binning, comparative biology and taxonomic classification.</title>
        <authorList>
            <person name="Goeker M."/>
        </authorList>
    </citation>
    <scope>NUCLEOTIDE SEQUENCE [LARGE SCALE GENOMIC DNA]</scope>
    <source>
        <strain evidence="3 4">DSM 26720</strain>
    </source>
</reference>
<dbReference type="AlphaFoldDB" id="A0A364JTX1"/>
<keyword evidence="4" id="KW-1185">Reference proteome</keyword>
<feature type="compositionally biased region" description="Basic and acidic residues" evidence="1">
    <location>
        <begin position="76"/>
        <end position="85"/>
    </location>
</feature>
<evidence type="ECO:0000313" key="3">
    <source>
        <dbReference type="EMBL" id="RAK27345.1"/>
    </source>
</evidence>
<accession>A0A364JTX1</accession>
<gene>
    <name evidence="3" type="ORF">C7374_11064</name>
</gene>
<dbReference type="Proteomes" id="UP000249453">
    <property type="component" value="Unassembled WGS sequence"/>
</dbReference>
<keyword evidence="2" id="KW-0812">Transmembrane</keyword>
<feature type="region of interest" description="Disordered" evidence="1">
    <location>
        <begin position="75"/>
        <end position="94"/>
    </location>
</feature>
<evidence type="ECO:0000256" key="1">
    <source>
        <dbReference type="SAM" id="MobiDB-lite"/>
    </source>
</evidence>
<proteinExistence type="predicted"/>
<evidence type="ECO:0000256" key="2">
    <source>
        <dbReference type="SAM" id="Phobius"/>
    </source>
</evidence>
<dbReference type="EMBL" id="QLMK01000010">
    <property type="protein sequence ID" value="RAK27345.1"/>
    <property type="molecule type" value="Genomic_DNA"/>
</dbReference>
<dbReference type="OrthoDB" id="8481795at2"/>
<keyword evidence="2" id="KW-0472">Membrane</keyword>
<feature type="transmembrane region" description="Helical" evidence="2">
    <location>
        <begin position="20"/>
        <end position="38"/>
    </location>
</feature>
<feature type="transmembrane region" description="Helical" evidence="2">
    <location>
        <begin position="50"/>
        <end position="71"/>
    </location>
</feature>
<evidence type="ECO:0000313" key="4">
    <source>
        <dbReference type="Proteomes" id="UP000249453"/>
    </source>
</evidence>
<keyword evidence="2" id="KW-1133">Transmembrane helix</keyword>
<sequence>MYKRRFRPEVRGRREDLAALIPLFGIIFLMPILANLFLTNTRIFGVPLDMIYLFTVWGLLICGAVGMSYWLPHIGTTDRDEERGRKSVPQSGKD</sequence>
<protein>
    <submittedName>
        <fullName evidence="3">Uncharacterized protein</fullName>
    </submittedName>
</protein>
<organism evidence="3 4">
    <name type="scientific">Falsochrobactrum ovis</name>
    <dbReference type="NCBI Taxonomy" id="1293442"/>
    <lineage>
        <taxon>Bacteria</taxon>
        <taxon>Pseudomonadati</taxon>
        <taxon>Pseudomonadota</taxon>
        <taxon>Alphaproteobacteria</taxon>
        <taxon>Hyphomicrobiales</taxon>
        <taxon>Brucellaceae</taxon>
        <taxon>Falsochrobactrum</taxon>
    </lineage>
</organism>